<evidence type="ECO:0000256" key="1">
    <source>
        <dbReference type="SAM" id="MobiDB-lite"/>
    </source>
</evidence>
<evidence type="ECO:0000313" key="4">
    <source>
        <dbReference type="Proteomes" id="UP001205843"/>
    </source>
</evidence>
<feature type="chain" id="PRO_5041965117" evidence="2">
    <location>
        <begin position="24"/>
        <end position="180"/>
    </location>
</feature>
<organism evidence="3 4">
    <name type="scientific">Natronocella acetinitrilica</name>
    <dbReference type="NCBI Taxonomy" id="414046"/>
    <lineage>
        <taxon>Bacteria</taxon>
        <taxon>Pseudomonadati</taxon>
        <taxon>Pseudomonadota</taxon>
        <taxon>Gammaproteobacteria</taxon>
        <taxon>Chromatiales</taxon>
        <taxon>Ectothiorhodospiraceae</taxon>
        <taxon>Natronocella</taxon>
    </lineage>
</organism>
<name>A0AAE3G1Q8_9GAMM</name>
<dbReference type="RefSeq" id="WP_253475646.1">
    <property type="nucleotide sequence ID" value="NZ_JALJXV010000002.1"/>
</dbReference>
<comment type="caution">
    <text evidence="3">The sequence shown here is derived from an EMBL/GenBank/DDBJ whole genome shotgun (WGS) entry which is preliminary data.</text>
</comment>
<keyword evidence="2" id="KW-0732">Signal</keyword>
<sequence>MIKLHRFVLLAALSITLAGCASLGESMCELLECPAPEPSPVDDSFQPAPDWLADFSADMRASDQERVDRYGSLRPRLAEDRCNGLTVRVAALHMTLPEPPQDDMQPVRRSLEQCEQDPRDQDIQALARLLLQGLDERRGSQETQAAMREQLTREQSRNAALEEQIEALRAIDQSIRERSR</sequence>
<accession>A0AAE3G1Q8</accession>
<evidence type="ECO:0000313" key="3">
    <source>
        <dbReference type="EMBL" id="MCP1674086.1"/>
    </source>
</evidence>
<feature type="region of interest" description="Disordered" evidence="1">
    <location>
        <begin position="137"/>
        <end position="157"/>
    </location>
</feature>
<dbReference type="AlphaFoldDB" id="A0AAE3G1Q8"/>
<feature type="signal peptide" evidence="2">
    <location>
        <begin position="1"/>
        <end position="23"/>
    </location>
</feature>
<dbReference type="Proteomes" id="UP001205843">
    <property type="component" value="Unassembled WGS sequence"/>
</dbReference>
<protein>
    <submittedName>
        <fullName evidence="3">Uncharacterized protein</fullName>
    </submittedName>
</protein>
<proteinExistence type="predicted"/>
<dbReference type="PROSITE" id="PS51257">
    <property type="entry name" value="PROKAR_LIPOPROTEIN"/>
    <property type="match status" value="1"/>
</dbReference>
<keyword evidence="4" id="KW-1185">Reference proteome</keyword>
<dbReference type="EMBL" id="JALJXV010000002">
    <property type="protein sequence ID" value="MCP1674086.1"/>
    <property type="molecule type" value="Genomic_DNA"/>
</dbReference>
<evidence type="ECO:0000256" key="2">
    <source>
        <dbReference type="SAM" id="SignalP"/>
    </source>
</evidence>
<reference evidence="3" key="1">
    <citation type="submission" date="2022-03" db="EMBL/GenBank/DDBJ databases">
        <title>Genomic Encyclopedia of Type Strains, Phase III (KMG-III): the genomes of soil and plant-associated and newly described type strains.</title>
        <authorList>
            <person name="Whitman W."/>
        </authorList>
    </citation>
    <scope>NUCLEOTIDE SEQUENCE</scope>
    <source>
        <strain evidence="3">ANL 6-2</strain>
    </source>
</reference>
<gene>
    <name evidence="3" type="ORF">J2T57_001185</name>
</gene>